<dbReference type="Proteomes" id="UP000028542">
    <property type="component" value="Unassembled WGS sequence"/>
</dbReference>
<dbReference type="Pfam" id="PF00583">
    <property type="entry name" value="Acetyltransf_1"/>
    <property type="match status" value="1"/>
</dbReference>
<dbReference type="CDD" id="cd04301">
    <property type="entry name" value="NAT_SF"/>
    <property type="match status" value="1"/>
</dbReference>
<proteinExistence type="predicted"/>
<evidence type="ECO:0000313" key="2">
    <source>
        <dbReference type="EMBL" id="KEZ87501.1"/>
    </source>
</evidence>
<dbReference type="InterPro" id="IPR016181">
    <property type="entry name" value="Acyl_CoA_acyltransferase"/>
</dbReference>
<feature type="domain" description="N-acetyltransferase" evidence="1">
    <location>
        <begin position="8"/>
        <end position="147"/>
    </location>
</feature>
<protein>
    <recommendedName>
        <fullName evidence="1">N-acetyltransferase domain-containing protein</fullName>
    </recommendedName>
</protein>
<dbReference type="Gene3D" id="3.40.630.30">
    <property type="match status" value="1"/>
</dbReference>
<dbReference type="eggNOG" id="COG0456">
    <property type="taxonomic scope" value="Bacteria"/>
</dbReference>
<evidence type="ECO:0000313" key="3">
    <source>
        <dbReference type="Proteomes" id="UP000028542"/>
    </source>
</evidence>
<organism evidence="2 3">
    <name type="scientific">Clostridium sulfidigenes</name>
    <dbReference type="NCBI Taxonomy" id="318464"/>
    <lineage>
        <taxon>Bacteria</taxon>
        <taxon>Bacillati</taxon>
        <taxon>Bacillota</taxon>
        <taxon>Clostridia</taxon>
        <taxon>Eubacteriales</taxon>
        <taxon>Clostridiaceae</taxon>
        <taxon>Clostridium</taxon>
    </lineage>
</organism>
<dbReference type="EMBL" id="JPMD01000011">
    <property type="protein sequence ID" value="KEZ87501.1"/>
    <property type="molecule type" value="Genomic_DNA"/>
</dbReference>
<accession>A0A084JEW7</accession>
<dbReference type="STRING" id="318464.IO99_05335"/>
<comment type="caution">
    <text evidence="2">The sequence shown here is derived from an EMBL/GenBank/DDBJ whole genome shotgun (WGS) entry which is preliminary data.</text>
</comment>
<evidence type="ECO:0000259" key="1">
    <source>
        <dbReference type="PROSITE" id="PS51186"/>
    </source>
</evidence>
<dbReference type="RefSeq" id="WP_035131031.1">
    <property type="nucleotide sequence ID" value="NZ_JPMD01000011.1"/>
</dbReference>
<dbReference type="InterPro" id="IPR000182">
    <property type="entry name" value="GNAT_dom"/>
</dbReference>
<reference evidence="2 3" key="1">
    <citation type="submission" date="2014-07" db="EMBL/GenBank/DDBJ databases">
        <title>Draft genome of Clostridium sulfidigenes 113A isolated from sediments associated with methane hydrate from Krishna Godavari basin.</title>
        <authorList>
            <person name="Honkalas V.S."/>
            <person name="Dabir A.P."/>
            <person name="Arora P."/>
            <person name="Dhakephalkar P.K."/>
        </authorList>
    </citation>
    <scope>NUCLEOTIDE SEQUENCE [LARGE SCALE GENOMIC DNA]</scope>
    <source>
        <strain evidence="2 3">113A</strain>
    </source>
</reference>
<gene>
    <name evidence="2" type="ORF">IO99_05335</name>
</gene>
<dbReference type="GO" id="GO:0016747">
    <property type="term" value="F:acyltransferase activity, transferring groups other than amino-acyl groups"/>
    <property type="evidence" value="ECO:0007669"/>
    <property type="project" value="InterPro"/>
</dbReference>
<name>A0A084JEW7_9CLOT</name>
<keyword evidence="3" id="KW-1185">Reference proteome</keyword>
<dbReference type="AlphaFoldDB" id="A0A084JEW7"/>
<dbReference type="PROSITE" id="PS51186">
    <property type="entry name" value="GNAT"/>
    <property type="match status" value="1"/>
</dbReference>
<sequence>MNLNMFRCGINEISYIKDAIINVKSEEDPCCFNKEAIEKFLSNNDNWFYVATMDEKVVSYAIAYVQSRLDTTQSMICLYEIGTLKSCRKNGIGKRLINKIIEDGKLNNSMKIWIPTNISNSPACKLYSSIGAEEPEIKDDIIYNFRY</sequence>
<dbReference type="SUPFAM" id="SSF55729">
    <property type="entry name" value="Acyl-CoA N-acyltransferases (Nat)"/>
    <property type="match status" value="1"/>
</dbReference>